<dbReference type="Proteomes" id="UP000824201">
    <property type="component" value="Unassembled WGS sequence"/>
</dbReference>
<keyword evidence="4 10" id="KW-0547">Nucleotide-binding</keyword>
<dbReference type="PANTHER" id="PTHR43284">
    <property type="entry name" value="ASPARAGINE SYNTHETASE (GLUTAMINE-HYDROLYZING)"/>
    <property type="match status" value="1"/>
</dbReference>
<dbReference type="InterPro" id="IPR014729">
    <property type="entry name" value="Rossmann-like_a/b/a_fold"/>
</dbReference>
<dbReference type="Pfam" id="PF13537">
    <property type="entry name" value="GATase_7"/>
    <property type="match status" value="1"/>
</dbReference>
<dbReference type="SUPFAM" id="SSF52402">
    <property type="entry name" value="Adenine nucleotide alpha hydrolases-like"/>
    <property type="match status" value="1"/>
</dbReference>
<evidence type="ECO:0000256" key="7">
    <source>
        <dbReference type="ARBA" id="ARBA00022962"/>
    </source>
</evidence>
<keyword evidence="13" id="KW-0436">Ligase</keyword>
<comment type="caution">
    <text evidence="13">The sequence shown here is derived from an EMBL/GenBank/DDBJ whole genome shotgun (WGS) entry which is preliminary data.</text>
</comment>
<dbReference type="InterPro" id="IPR001962">
    <property type="entry name" value="Asn_synthase"/>
</dbReference>
<dbReference type="InterPro" id="IPR017932">
    <property type="entry name" value="GATase_2_dom"/>
</dbReference>
<reference evidence="13" key="1">
    <citation type="submission" date="2020-10" db="EMBL/GenBank/DDBJ databases">
        <authorList>
            <person name="Gilroy R."/>
        </authorList>
    </citation>
    <scope>NUCLEOTIDE SEQUENCE</scope>
    <source>
        <strain evidence="13">ChiW13-3771</strain>
    </source>
</reference>
<protein>
    <recommendedName>
        <fullName evidence="3">asparagine synthase (glutamine-hydrolyzing)</fullName>
        <ecNumber evidence="3">6.3.5.4</ecNumber>
    </recommendedName>
</protein>
<name>A0A9D1JE28_9FIRM</name>
<evidence type="ECO:0000256" key="1">
    <source>
        <dbReference type="ARBA" id="ARBA00005187"/>
    </source>
</evidence>
<comment type="catalytic activity">
    <reaction evidence="8">
        <text>L-aspartate + L-glutamine + ATP + H2O = L-asparagine + L-glutamate + AMP + diphosphate + H(+)</text>
        <dbReference type="Rhea" id="RHEA:12228"/>
        <dbReference type="ChEBI" id="CHEBI:15377"/>
        <dbReference type="ChEBI" id="CHEBI:15378"/>
        <dbReference type="ChEBI" id="CHEBI:29985"/>
        <dbReference type="ChEBI" id="CHEBI:29991"/>
        <dbReference type="ChEBI" id="CHEBI:30616"/>
        <dbReference type="ChEBI" id="CHEBI:33019"/>
        <dbReference type="ChEBI" id="CHEBI:58048"/>
        <dbReference type="ChEBI" id="CHEBI:58359"/>
        <dbReference type="ChEBI" id="CHEBI:456215"/>
        <dbReference type="EC" id="6.3.5.4"/>
    </reaction>
</comment>
<dbReference type="NCBIfam" id="TIGR01536">
    <property type="entry name" value="asn_synth_AEB"/>
    <property type="match status" value="1"/>
</dbReference>
<dbReference type="Gene3D" id="3.40.50.620">
    <property type="entry name" value="HUPs"/>
    <property type="match status" value="1"/>
</dbReference>
<keyword evidence="5 10" id="KW-0067">ATP-binding</keyword>
<evidence type="ECO:0000256" key="9">
    <source>
        <dbReference type="PIRSR" id="PIRSR001589-1"/>
    </source>
</evidence>
<feature type="binding site" evidence="10">
    <location>
        <position position="106"/>
    </location>
    <ligand>
        <name>L-glutamine</name>
        <dbReference type="ChEBI" id="CHEBI:58359"/>
    </ligand>
</feature>
<accession>A0A9D1JE28</accession>
<dbReference type="CDD" id="cd01991">
    <property type="entry name" value="Asn_synthase_B_C"/>
    <property type="match status" value="1"/>
</dbReference>
<evidence type="ECO:0000256" key="2">
    <source>
        <dbReference type="ARBA" id="ARBA00005752"/>
    </source>
</evidence>
<dbReference type="PROSITE" id="PS51278">
    <property type="entry name" value="GATASE_TYPE_2"/>
    <property type="match status" value="1"/>
</dbReference>
<gene>
    <name evidence="13" type="primary">asnB</name>
    <name evidence="13" type="ORF">IAC96_10345</name>
</gene>
<dbReference type="SUPFAM" id="SSF56235">
    <property type="entry name" value="N-terminal nucleophile aminohydrolases (Ntn hydrolases)"/>
    <property type="match status" value="1"/>
</dbReference>
<feature type="active site" description="For GATase activity" evidence="9">
    <location>
        <position position="2"/>
    </location>
</feature>
<dbReference type="EC" id="6.3.5.4" evidence="3"/>
<dbReference type="Gene3D" id="3.60.20.10">
    <property type="entry name" value="Glutamine Phosphoribosylpyrophosphate, subunit 1, domain 1"/>
    <property type="match status" value="1"/>
</dbReference>
<dbReference type="PANTHER" id="PTHR43284:SF1">
    <property type="entry name" value="ASPARAGINE SYNTHETASE"/>
    <property type="match status" value="1"/>
</dbReference>
<keyword evidence="9" id="KW-0028">Amino-acid biosynthesis</keyword>
<feature type="domain" description="Glutamine amidotransferase type-2" evidence="12">
    <location>
        <begin position="2"/>
        <end position="220"/>
    </location>
</feature>
<evidence type="ECO:0000256" key="6">
    <source>
        <dbReference type="ARBA" id="ARBA00022888"/>
    </source>
</evidence>
<dbReference type="GO" id="GO:0005524">
    <property type="term" value="F:ATP binding"/>
    <property type="evidence" value="ECO:0007669"/>
    <property type="project" value="UniProtKB-KW"/>
</dbReference>
<dbReference type="GO" id="GO:0005829">
    <property type="term" value="C:cytosol"/>
    <property type="evidence" value="ECO:0007669"/>
    <property type="project" value="TreeGrafter"/>
</dbReference>
<evidence type="ECO:0000259" key="12">
    <source>
        <dbReference type="PROSITE" id="PS51278"/>
    </source>
</evidence>
<evidence type="ECO:0000313" key="13">
    <source>
        <dbReference type="EMBL" id="HIR89340.1"/>
    </source>
</evidence>
<keyword evidence="7 9" id="KW-0315">Glutamine amidotransferase</keyword>
<dbReference type="GO" id="GO:0006529">
    <property type="term" value="P:asparagine biosynthetic process"/>
    <property type="evidence" value="ECO:0007669"/>
    <property type="project" value="UniProtKB-KW"/>
</dbReference>
<dbReference type="AlphaFoldDB" id="A0A9D1JE28"/>
<feature type="site" description="Important for beta-aspartyl-AMP intermediate formation" evidence="11">
    <location>
        <position position="382"/>
    </location>
</feature>
<dbReference type="CDD" id="cd00712">
    <property type="entry name" value="AsnB"/>
    <property type="match status" value="1"/>
</dbReference>
<dbReference type="InterPro" id="IPR029055">
    <property type="entry name" value="Ntn_hydrolases_N"/>
</dbReference>
<dbReference type="PIRSF" id="PIRSF001589">
    <property type="entry name" value="Asn_synthetase_glu-h"/>
    <property type="match status" value="1"/>
</dbReference>
<evidence type="ECO:0000256" key="8">
    <source>
        <dbReference type="ARBA" id="ARBA00048741"/>
    </source>
</evidence>
<reference evidence="13" key="2">
    <citation type="journal article" date="2021" name="PeerJ">
        <title>Extensive microbial diversity within the chicken gut microbiome revealed by metagenomics and culture.</title>
        <authorList>
            <person name="Gilroy R."/>
            <person name="Ravi A."/>
            <person name="Getino M."/>
            <person name="Pursley I."/>
            <person name="Horton D.L."/>
            <person name="Alikhan N.F."/>
            <person name="Baker D."/>
            <person name="Gharbi K."/>
            <person name="Hall N."/>
            <person name="Watson M."/>
            <person name="Adriaenssens E.M."/>
            <person name="Foster-Nyarko E."/>
            <person name="Jarju S."/>
            <person name="Secka A."/>
            <person name="Antonio M."/>
            <person name="Oren A."/>
            <person name="Chaudhuri R.R."/>
            <person name="La Ragione R."/>
            <person name="Hildebrand F."/>
            <person name="Pallen M.J."/>
        </authorList>
    </citation>
    <scope>NUCLEOTIDE SEQUENCE</scope>
    <source>
        <strain evidence="13">ChiW13-3771</strain>
    </source>
</reference>
<dbReference type="GO" id="GO:0004066">
    <property type="term" value="F:asparagine synthase (glutamine-hydrolyzing) activity"/>
    <property type="evidence" value="ECO:0007669"/>
    <property type="project" value="UniProtKB-EC"/>
</dbReference>
<keyword evidence="6 9" id="KW-0061">Asparagine biosynthesis</keyword>
<evidence type="ECO:0000256" key="11">
    <source>
        <dbReference type="PIRSR" id="PIRSR001589-3"/>
    </source>
</evidence>
<dbReference type="InterPro" id="IPR006426">
    <property type="entry name" value="Asn_synth_AEB"/>
</dbReference>
<dbReference type="Pfam" id="PF00733">
    <property type="entry name" value="Asn_synthase"/>
    <property type="match status" value="1"/>
</dbReference>
<dbReference type="InterPro" id="IPR051786">
    <property type="entry name" value="ASN_synthetase/amidase"/>
</dbReference>
<evidence type="ECO:0000256" key="10">
    <source>
        <dbReference type="PIRSR" id="PIRSR001589-2"/>
    </source>
</evidence>
<evidence type="ECO:0000256" key="3">
    <source>
        <dbReference type="ARBA" id="ARBA00012737"/>
    </source>
</evidence>
<sequence length="617" mass="71456">MCGIAGFCNPYQDLETEAFKWSSTLERMNHVQKHRGPNEDGTLLTKHCGLAQVRLSIIDLKTGHQPMTRTWQGKTCSIAYNGEIYNMHTLKKELELHGFSFQTTSDTEVILAGYLLYGTSFFPKLNGIFSFAIWDCWNETLILCRDALGVKPLFFTLRENFLIFSSEIKGIFEFPGISPELDTQSLCEIFALGPAKTSGSGVFRNILELKPGHYIRWGYDGWRQEAWWKLESHLHTDSTEETVEKTRELLLSAIKGQMLSDIPISTFLSGGVDSSLVTAICSKELEKNGKQLTTFSFDFEGNNQYFQSNDFQPTQDRHWVDIMVNQFHTNHHYLECNNQSMADFLYRAVDARDLPCMADVESSMLYFCSLVKDYNQVTLTGECADEIFGGYPWFHKKEALEQDCFPWSPSMEPRKALLKDEILYLLPLEEYAKDAYLNTIHETPKLEGESKIEARRREIGYLNLRWFMQTLLDRMDRTSMHCGLEARVPFADPRIVQYLWNVPWELKCLDHQAKGLLRRASKGILPDEVLYRRKNPYPKTYNPGYETLINQRLSDILDDTSSPIHQLIDAKKVRQFLKTKSDYGKPWYGQLMAGPQMTAYLLQINYWLKTYHIRLKL</sequence>
<comment type="similarity">
    <text evidence="2">Belongs to the asparagine synthetase family.</text>
</comment>
<comment type="pathway">
    <text evidence="1">Amino-acid biosynthesis; L-asparagine biosynthesis; L-asparagine from L-aspartate (L-Gln route): step 1/1.</text>
</comment>
<evidence type="ECO:0000256" key="4">
    <source>
        <dbReference type="ARBA" id="ARBA00022741"/>
    </source>
</evidence>
<proteinExistence type="inferred from homology"/>
<evidence type="ECO:0000256" key="5">
    <source>
        <dbReference type="ARBA" id="ARBA00022840"/>
    </source>
</evidence>
<evidence type="ECO:0000313" key="14">
    <source>
        <dbReference type="Proteomes" id="UP000824201"/>
    </source>
</evidence>
<dbReference type="EMBL" id="DVHN01000133">
    <property type="protein sequence ID" value="HIR89340.1"/>
    <property type="molecule type" value="Genomic_DNA"/>
</dbReference>
<organism evidence="13 14">
    <name type="scientific">Candidatus Fimimorpha faecalis</name>
    <dbReference type="NCBI Taxonomy" id="2840824"/>
    <lineage>
        <taxon>Bacteria</taxon>
        <taxon>Bacillati</taxon>
        <taxon>Bacillota</taxon>
        <taxon>Clostridia</taxon>
        <taxon>Eubacteriales</taxon>
        <taxon>Candidatus Fimimorpha</taxon>
    </lineage>
</organism>
<dbReference type="InterPro" id="IPR033738">
    <property type="entry name" value="AsnB_N"/>
</dbReference>